<dbReference type="Pfam" id="PF02720">
    <property type="entry name" value="DUF222"/>
    <property type="match status" value="1"/>
</dbReference>
<evidence type="ECO:0000259" key="1">
    <source>
        <dbReference type="Pfam" id="PF02720"/>
    </source>
</evidence>
<dbReference type="AlphaFoldDB" id="A0A5C8ZR29"/>
<evidence type="ECO:0000313" key="3">
    <source>
        <dbReference type="Proteomes" id="UP000321039"/>
    </source>
</evidence>
<gene>
    <name evidence="2" type="ORF">FV139_18160</name>
</gene>
<sequence>MNAPARIADFVINSNADDLAQQITLLAGQINAATHRLLKLIAEFDTCKGWSGGGTVRTCAHWLNWQCGIALGAAREKVRVAHRLEELPLIDAAFEKGEISYSKVRAMTRVATAENEDYLLMIARHGTASHMEKLVGKFDRVQRQRTDRQHDKEQENARKLVYYQNDDGMWVIHAKLPPEAGEQVIKALEAVVAPIQEERQRELQESCSTDAHGDVSAETFSATVEHEKRESGNHFQELLEHTRADALVKITEHFLATSAGGTSLQALKGAERCQIMLHVDIDTLQRNGSTHAPNPHCREFEHQQWLSPDTARRLSCDASLVTLCRYHHRLLHQGSFSIEAVRDEGHDSPALRFISAAGATIETSFFPQFPGVSAETSPLALQRLAPDVDATTSCPYWTGEHMDYGMAVDGLLRRTQ</sequence>
<protein>
    <submittedName>
        <fullName evidence="2">DUF222 domain-containing protein</fullName>
    </submittedName>
</protein>
<organism evidence="2 3">
    <name type="scientific">Parahaliea maris</name>
    <dbReference type="NCBI Taxonomy" id="2716870"/>
    <lineage>
        <taxon>Bacteria</taxon>
        <taxon>Pseudomonadati</taxon>
        <taxon>Pseudomonadota</taxon>
        <taxon>Gammaproteobacteria</taxon>
        <taxon>Cellvibrionales</taxon>
        <taxon>Halieaceae</taxon>
        <taxon>Parahaliea</taxon>
    </lineage>
</organism>
<reference evidence="2 3" key="1">
    <citation type="submission" date="2019-08" db="EMBL/GenBank/DDBJ databases">
        <title>Parahaliea maris sp. nov., isolated from the surface seawater.</title>
        <authorList>
            <person name="Liu Y."/>
        </authorList>
    </citation>
    <scope>NUCLEOTIDE SEQUENCE [LARGE SCALE GENOMIC DNA]</scope>
    <source>
        <strain evidence="2 3">HSLHS9</strain>
    </source>
</reference>
<keyword evidence="3" id="KW-1185">Reference proteome</keyword>
<dbReference type="RefSeq" id="WP_148069904.1">
    <property type="nucleotide sequence ID" value="NZ_VRZA01000008.1"/>
</dbReference>
<dbReference type="EMBL" id="VRZA01000008">
    <property type="protein sequence ID" value="TXS90189.1"/>
    <property type="molecule type" value="Genomic_DNA"/>
</dbReference>
<comment type="caution">
    <text evidence="2">The sequence shown here is derived from an EMBL/GenBank/DDBJ whole genome shotgun (WGS) entry which is preliminary data.</text>
</comment>
<feature type="domain" description="DUF222" evidence="1">
    <location>
        <begin position="22"/>
        <end position="321"/>
    </location>
</feature>
<dbReference type="InterPro" id="IPR003870">
    <property type="entry name" value="DUF222"/>
</dbReference>
<accession>A0A5C8ZR29</accession>
<dbReference type="Proteomes" id="UP000321039">
    <property type="component" value="Unassembled WGS sequence"/>
</dbReference>
<evidence type="ECO:0000313" key="2">
    <source>
        <dbReference type="EMBL" id="TXS90189.1"/>
    </source>
</evidence>
<name>A0A5C8ZR29_9GAMM</name>
<proteinExistence type="predicted"/>